<dbReference type="GO" id="GO:0055085">
    <property type="term" value="P:transmembrane transport"/>
    <property type="evidence" value="ECO:0007669"/>
    <property type="project" value="InterPro"/>
</dbReference>
<feature type="transmembrane region" description="Helical" evidence="8">
    <location>
        <begin position="63"/>
        <end position="83"/>
    </location>
</feature>
<evidence type="ECO:0000256" key="6">
    <source>
        <dbReference type="ARBA" id="ARBA00022989"/>
    </source>
</evidence>
<comment type="caution">
    <text evidence="9">The sequence shown here is derived from an EMBL/GenBank/DDBJ whole genome shotgun (WGS) entry which is preliminary data.</text>
</comment>
<evidence type="ECO:0000256" key="7">
    <source>
        <dbReference type="ARBA" id="ARBA00023136"/>
    </source>
</evidence>
<reference evidence="9" key="1">
    <citation type="journal article" date="2014" name="Int. J. Syst. Evol. Microbiol.">
        <title>Complete genome sequence of Corynebacterium casei LMG S-19264T (=DSM 44701T), isolated from a smear-ripened cheese.</title>
        <authorList>
            <consortium name="US DOE Joint Genome Institute (JGI-PGF)"/>
            <person name="Walter F."/>
            <person name="Albersmeier A."/>
            <person name="Kalinowski J."/>
            <person name="Ruckert C."/>
        </authorList>
    </citation>
    <scope>NUCLEOTIDE SEQUENCE</scope>
    <source>
        <strain evidence="9">KCTC 42097</strain>
    </source>
</reference>
<feature type="transmembrane region" description="Helical" evidence="8">
    <location>
        <begin position="255"/>
        <end position="276"/>
    </location>
</feature>
<dbReference type="Pfam" id="PF03547">
    <property type="entry name" value="Mem_trans"/>
    <property type="match status" value="1"/>
</dbReference>
<keyword evidence="5 8" id="KW-0812">Transmembrane</keyword>
<sequence length="311" mass="32881">MSGLLTILLPTFGLIGLGYAAAQARLLTERASDGLTEYIFVIAIPALIFSTIASSHPSGENPWGYWISYFSGVAVAWISAIITARRVFGRNKQTAAIHGFAAAQSNTVLVGVPVILNAYGNQGATPLFLLLAIHLPIMMTVASILIETSVTGTGRIDLVKRLAKTIFTHPIVLALIAGYLAKVTAFAPSGQIKDVLDTLAATASPCALISMGLALKRYGLKGDVGPVLSISFQKLLVHPFIVWVLAFHVLHVQPVWAGVAVLFAAMPSGVNAYLIAARYKSGERATSAAIALSTALSIFTVSLWLWVLGVV</sequence>
<evidence type="ECO:0000256" key="2">
    <source>
        <dbReference type="ARBA" id="ARBA00010145"/>
    </source>
</evidence>
<dbReference type="AlphaFoldDB" id="A0A8J3DS29"/>
<name>A0A8J3DS29_9HYPH</name>
<dbReference type="PANTHER" id="PTHR36838:SF3">
    <property type="entry name" value="TRANSPORTER AUXIN EFFLUX CARRIER EC FAMILY"/>
    <property type="match status" value="1"/>
</dbReference>
<feature type="transmembrane region" description="Helical" evidence="8">
    <location>
        <begin position="127"/>
        <end position="146"/>
    </location>
</feature>
<evidence type="ECO:0000256" key="1">
    <source>
        <dbReference type="ARBA" id="ARBA00004651"/>
    </source>
</evidence>
<protein>
    <submittedName>
        <fullName evidence="9">Permease</fullName>
    </submittedName>
</protein>
<keyword evidence="3" id="KW-0813">Transport</keyword>
<keyword evidence="7 8" id="KW-0472">Membrane</keyword>
<keyword evidence="6 8" id="KW-1133">Transmembrane helix</keyword>
<dbReference type="Gene3D" id="1.20.1530.20">
    <property type="match status" value="1"/>
</dbReference>
<gene>
    <name evidence="9" type="ORF">GCM10010136_30590</name>
</gene>
<feature type="transmembrane region" description="Helical" evidence="8">
    <location>
        <begin position="288"/>
        <end position="307"/>
    </location>
</feature>
<feature type="transmembrane region" description="Helical" evidence="8">
    <location>
        <begin position="199"/>
        <end position="215"/>
    </location>
</feature>
<proteinExistence type="inferred from homology"/>
<dbReference type="PANTHER" id="PTHR36838">
    <property type="entry name" value="AUXIN EFFLUX CARRIER FAMILY PROTEIN"/>
    <property type="match status" value="1"/>
</dbReference>
<evidence type="ECO:0000256" key="8">
    <source>
        <dbReference type="SAM" id="Phobius"/>
    </source>
</evidence>
<dbReference type="Proteomes" id="UP000641137">
    <property type="component" value="Unassembled WGS sequence"/>
</dbReference>
<comment type="subcellular location">
    <subcellularLocation>
        <location evidence="1">Cell membrane</location>
        <topology evidence="1">Multi-pass membrane protein</topology>
    </subcellularLocation>
</comment>
<dbReference type="RefSeq" id="WP_189492055.1">
    <property type="nucleotide sequence ID" value="NZ_BMZO01000010.1"/>
</dbReference>
<comment type="similarity">
    <text evidence="2">Belongs to the auxin efflux carrier (TC 2.A.69) family.</text>
</comment>
<dbReference type="GO" id="GO:0005886">
    <property type="term" value="C:plasma membrane"/>
    <property type="evidence" value="ECO:0007669"/>
    <property type="project" value="UniProtKB-SubCell"/>
</dbReference>
<feature type="transmembrane region" description="Helical" evidence="8">
    <location>
        <begin position="227"/>
        <end position="249"/>
    </location>
</feature>
<feature type="transmembrane region" description="Helical" evidence="8">
    <location>
        <begin position="166"/>
        <end position="187"/>
    </location>
</feature>
<dbReference type="InterPro" id="IPR038770">
    <property type="entry name" value="Na+/solute_symporter_sf"/>
</dbReference>
<organism evidence="9 10">
    <name type="scientific">Limoniibacter endophyticus</name>
    <dbReference type="NCBI Taxonomy" id="1565040"/>
    <lineage>
        <taxon>Bacteria</taxon>
        <taxon>Pseudomonadati</taxon>
        <taxon>Pseudomonadota</taxon>
        <taxon>Alphaproteobacteria</taxon>
        <taxon>Hyphomicrobiales</taxon>
        <taxon>Bartonellaceae</taxon>
        <taxon>Limoniibacter</taxon>
    </lineage>
</organism>
<evidence type="ECO:0000256" key="3">
    <source>
        <dbReference type="ARBA" id="ARBA00022448"/>
    </source>
</evidence>
<keyword evidence="4" id="KW-1003">Cell membrane</keyword>
<feature type="transmembrane region" description="Helical" evidence="8">
    <location>
        <begin position="95"/>
        <end position="115"/>
    </location>
</feature>
<keyword evidence="10" id="KW-1185">Reference proteome</keyword>
<evidence type="ECO:0000313" key="9">
    <source>
        <dbReference type="EMBL" id="GHC78504.1"/>
    </source>
</evidence>
<accession>A0A8J3DS29</accession>
<dbReference type="EMBL" id="BMZO01000010">
    <property type="protein sequence ID" value="GHC78504.1"/>
    <property type="molecule type" value="Genomic_DNA"/>
</dbReference>
<evidence type="ECO:0000256" key="5">
    <source>
        <dbReference type="ARBA" id="ARBA00022692"/>
    </source>
</evidence>
<evidence type="ECO:0000256" key="4">
    <source>
        <dbReference type="ARBA" id="ARBA00022475"/>
    </source>
</evidence>
<reference evidence="9" key="2">
    <citation type="submission" date="2020-09" db="EMBL/GenBank/DDBJ databases">
        <authorList>
            <person name="Sun Q."/>
            <person name="Kim S."/>
        </authorList>
    </citation>
    <scope>NUCLEOTIDE SEQUENCE</scope>
    <source>
        <strain evidence="9">KCTC 42097</strain>
    </source>
</reference>
<evidence type="ECO:0000313" key="10">
    <source>
        <dbReference type="Proteomes" id="UP000641137"/>
    </source>
</evidence>
<dbReference type="InterPro" id="IPR004776">
    <property type="entry name" value="Mem_transp_PIN-like"/>
</dbReference>